<organism evidence="9 10">
    <name type="scientific">Imshaugia aleurites</name>
    <dbReference type="NCBI Taxonomy" id="172621"/>
    <lineage>
        <taxon>Eukaryota</taxon>
        <taxon>Fungi</taxon>
        <taxon>Dikarya</taxon>
        <taxon>Ascomycota</taxon>
        <taxon>Pezizomycotina</taxon>
        <taxon>Lecanoromycetes</taxon>
        <taxon>OSLEUM clade</taxon>
        <taxon>Lecanoromycetidae</taxon>
        <taxon>Lecanorales</taxon>
        <taxon>Lecanorineae</taxon>
        <taxon>Parmeliaceae</taxon>
        <taxon>Imshaugia</taxon>
    </lineage>
</organism>
<keyword evidence="10" id="KW-1185">Reference proteome</keyword>
<dbReference type="InterPro" id="IPR011701">
    <property type="entry name" value="MFS"/>
</dbReference>
<dbReference type="Pfam" id="PF07690">
    <property type="entry name" value="MFS_1"/>
    <property type="match status" value="2"/>
</dbReference>
<evidence type="ECO:0000256" key="6">
    <source>
        <dbReference type="SAM" id="MobiDB-lite"/>
    </source>
</evidence>
<dbReference type="InterPro" id="IPR036259">
    <property type="entry name" value="MFS_trans_sf"/>
</dbReference>
<proteinExistence type="predicted"/>
<keyword evidence="5 7" id="KW-0472">Membrane</keyword>
<sequence>MSPSARNPDSDINSNVEKEPQSSGSKHEDYGGGLIPPPAPGRHAIDSEAVPPAEDPSAERATEDLEALHQAPSGPAYSVFSDRQRKYIVFMVACAGFFSPLSANIYFPALNALSRDLKVSNELINLTLTSYMIFQGLAPTIFGDLADMAGRRPAYVLGFIIYIGANIGLALQNNYAALLLLRCLQSTGSSGTVALGNGVVADIASSGERGKFMGKFVYSIPLLIIFPETGRNVVGNGSIPPQGWNMSLLNYLKTRKIEHNDALNRTVSRQEMKQAQAELARKRKLRWPNPLKTIHIILEKDVGLLLLYNSLVYTAFYDVTASLPSQFAEIYGFNELQIGLTFIPFGVGCSIASILFGRLMDMNYKRVAKNAGFRIDIKRGDDMRHFPLEKARIRVFIIPLYFGIAAILCWGWVLERNAPLAVPLVLSFIIGLCLTGSFNVMSTMLVDLYPSSPATATAANNLVRCLMGAAGTAVIIQMIEGMGRGWCFTFIAAVIFFTSPLLWVEMKWGPKWREERRVRIEKQEEEKEARKAEIGDAV</sequence>
<feature type="compositionally biased region" description="Polar residues" evidence="6">
    <location>
        <begin position="1"/>
        <end position="15"/>
    </location>
</feature>
<feature type="transmembrane region" description="Helical" evidence="7">
    <location>
        <begin position="485"/>
        <end position="504"/>
    </location>
</feature>
<dbReference type="Proteomes" id="UP000664534">
    <property type="component" value="Unassembled WGS sequence"/>
</dbReference>
<dbReference type="Gene3D" id="1.20.1250.20">
    <property type="entry name" value="MFS general substrate transporter like domains"/>
    <property type="match status" value="1"/>
</dbReference>
<dbReference type="GO" id="GO:0022857">
    <property type="term" value="F:transmembrane transporter activity"/>
    <property type="evidence" value="ECO:0007669"/>
    <property type="project" value="InterPro"/>
</dbReference>
<name>A0A8H3FY29_9LECA</name>
<evidence type="ECO:0000256" key="1">
    <source>
        <dbReference type="ARBA" id="ARBA00004141"/>
    </source>
</evidence>
<protein>
    <recommendedName>
        <fullName evidence="8">Major facilitator superfamily (MFS) profile domain-containing protein</fullName>
    </recommendedName>
</protein>
<keyword evidence="4 7" id="KW-1133">Transmembrane helix</keyword>
<feature type="compositionally biased region" description="Basic and acidic residues" evidence="6">
    <location>
        <begin position="16"/>
        <end position="30"/>
    </location>
</feature>
<reference evidence="9" key="1">
    <citation type="submission" date="2021-03" db="EMBL/GenBank/DDBJ databases">
        <authorList>
            <person name="Tagirdzhanova G."/>
        </authorList>
    </citation>
    <scope>NUCLEOTIDE SEQUENCE</scope>
</reference>
<dbReference type="Gene3D" id="1.20.1720.10">
    <property type="entry name" value="Multidrug resistance protein D"/>
    <property type="match status" value="1"/>
</dbReference>
<feature type="transmembrane region" description="Helical" evidence="7">
    <location>
        <begin position="393"/>
        <end position="414"/>
    </location>
</feature>
<dbReference type="OrthoDB" id="2441642at2759"/>
<dbReference type="SUPFAM" id="SSF103473">
    <property type="entry name" value="MFS general substrate transporter"/>
    <property type="match status" value="1"/>
</dbReference>
<dbReference type="PANTHER" id="PTHR23502">
    <property type="entry name" value="MAJOR FACILITATOR SUPERFAMILY"/>
    <property type="match status" value="1"/>
</dbReference>
<feature type="region of interest" description="Disordered" evidence="6">
    <location>
        <begin position="1"/>
        <end position="61"/>
    </location>
</feature>
<evidence type="ECO:0000256" key="7">
    <source>
        <dbReference type="SAM" id="Phobius"/>
    </source>
</evidence>
<feature type="transmembrane region" description="Helical" evidence="7">
    <location>
        <begin position="462"/>
        <end position="479"/>
    </location>
</feature>
<accession>A0A8H3FY29</accession>
<dbReference type="AlphaFoldDB" id="A0A8H3FY29"/>
<dbReference type="EMBL" id="CAJPDT010000068">
    <property type="protein sequence ID" value="CAF9933078.1"/>
    <property type="molecule type" value="Genomic_DNA"/>
</dbReference>
<evidence type="ECO:0000256" key="3">
    <source>
        <dbReference type="ARBA" id="ARBA00022692"/>
    </source>
</evidence>
<evidence type="ECO:0000256" key="2">
    <source>
        <dbReference type="ARBA" id="ARBA00022448"/>
    </source>
</evidence>
<dbReference type="FunFam" id="1.20.1250.20:FF:000306">
    <property type="entry name" value="MFS multidrug transporter, putative"/>
    <property type="match status" value="1"/>
</dbReference>
<evidence type="ECO:0000259" key="8">
    <source>
        <dbReference type="PROSITE" id="PS50850"/>
    </source>
</evidence>
<keyword evidence="3 7" id="KW-0812">Transmembrane</keyword>
<feature type="transmembrane region" description="Helical" evidence="7">
    <location>
        <begin position="87"/>
        <end position="107"/>
    </location>
</feature>
<feature type="domain" description="Major facilitator superfamily (MFS) profile" evidence="8">
    <location>
        <begin position="88"/>
        <end position="507"/>
    </location>
</feature>
<feature type="transmembrane region" description="Helical" evidence="7">
    <location>
        <begin position="420"/>
        <end position="441"/>
    </location>
</feature>
<dbReference type="GO" id="GO:0005886">
    <property type="term" value="C:plasma membrane"/>
    <property type="evidence" value="ECO:0007669"/>
    <property type="project" value="TreeGrafter"/>
</dbReference>
<evidence type="ECO:0000313" key="10">
    <source>
        <dbReference type="Proteomes" id="UP000664534"/>
    </source>
</evidence>
<evidence type="ECO:0000256" key="5">
    <source>
        <dbReference type="ARBA" id="ARBA00023136"/>
    </source>
</evidence>
<dbReference type="InterPro" id="IPR020846">
    <property type="entry name" value="MFS_dom"/>
</dbReference>
<feature type="transmembrane region" description="Helical" evidence="7">
    <location>
        <begin position="154"/>
        <end position="171"/>
    </location>
</feature>
<feature type="transmembrane region" description="Helical" evidence="7">
    <location>
        <begin position="123"/>
        <end position="142"/>
    </location>
</feature>
<comment type="subcellular location">
    <subcellularLocation>
        <location evidence="1">Membrane</location>
        <topology evidence="1">Multi-pass membrane protein</topology>
    </subcellularLocation>
</comment>
<evidence type="ECO:0000256" key="4">
    <source>
        <dbReference type="ARBA" id="ARBA00022989"/>
    </source>
</evidence>
<feature type="transmembrane region" description="Helical" evidence="7">
    <location>
        <begin position="336"/>
        <end position="356"/>
    </location>
</feature>
<keyword evidence="2" id="KW-0813">Transport</keyword>
<dbReference type="PANTHER" id="PTHR23502:SF51">
    <property type="entry name" value="QUINIDINE RESISTANCE PROTEIN 1-RELATED"/>
    <property type="match status" value="1"/>
</dbReference>
<evidence type="ECO:0000313" key="9">
    <source>
        <dbReference type="EMBL" id="CAF9933078.1"/>
    </source>
</evidence>
<comment type="caution">
    <text evidence="9">The sequence shown here is derived from an EMBL/GenBank/DDBJ whole genome shotgun (WGS) entry which is preliminary data.</text>
</comment>
<gene>
    <name evidence="9" type="ORF">IMSHALPRED_009064</name>
</gene>
<dbReference type="PROSITE" id="PS50850">
    <property type="entry name" value="MFS"/>
    <property type="match status" value="1"/>
</dbReference>